<feature type="transmembrane region" description="Helical" evidence="1">
    <location>
        <begin position="97"/>
        <end position="114"/>
    </location>
</feature>
<dbReference type="Pfam" id="PF07670">
    <property type="entry name" value="Gate"/>
    <property type="match status" value="1"/>
</dbReference>
<keyword evidence="4" id="KW-1185">Reference proteome</keyword>
<feature type="transmembrane region" description="Helical" evidence="1">
    <location>
        <begin position="212"/>
        <end position="231"/>
    </location>
</feature>
<dbReference type="EMBL" id="CP072943">
    <property type="protein sequence ID" value="QTX31970.1"/>
    <property type="molecule type" value="Genomic_DNA"/>
</dbReference>
<feature type="transmembrane region" description="Helical" evidence="1">
    <location>
        <begin position="428"/>
        <end position="449"/>
    </location>
</feature>
<evidence type="ECO:0000259" key="2">
    <source>
        <dbReference type="Pfam" id="PF07670"/>
    </source>
</evidence>
<feature type="transmembrane region" description="Helical" evidence="1">
    <location>
        <begin position="392"/>
        <end position="416"/>
    </location>
</feature>
<protein>
    <submittedName>
        <fullName evidence="3">YjiH family protein</fullName>
    </submittedName>
</protein>
<reference evidence="4" key="1">
    <citation type="submission" date="2021-04" db="EMBL/GenBank/DDBJ databases">
        <title>A novel Synergistetes isolate from a pyrite-forming mixed culture.</title>
        <authorList>
            <person name="Bunk B."/>
            <person name="Sproer C."/>
            <person name="Spring S."/>
            <person name="Pester M."/>
        </authorList>
    </citation>
    <scope>NUCLEOTIDE SEQUENCE [LARGE SCALE GENOMIC DNA]</scope>
    <source>
        <strain evidence="4">J.5.4.2-T.3.5.2</strain>
    </source>
</reference>
<organism evidence="3 4">
    <name type="scientific">Aminithiophilus ramosus</name>
    <dbReference type="NCBI Taxonomy" id="3029084"/>
    <lineage>
        <taxon>Bacteria</taxon>
        <taxon>Thermotogati</taxon>
        <taxon>Synergistota</taxon>
        <taxon>Synergistia</taxon>
        <taxon>Synergistales</taxon>
        <taxon>Aminithiophilaceae</taxon>
        <taxon>Aminithiophilus</taxon>
    </lineage>
</organism>
<feature type="transmembrane region" description="Helical" evidence="1">
    <location>
        <begin position="351"/>
        <end position="372"/>
    </location>
</feature>
<feature type="transmembrane region" description="Helical" evidence="1">
    <location>
        <begin position="12"/>
        <end position="33"/>
    </location>
</feature>
<feature type="domain" description="Nucleoside transporter/FeoB GTPase Gate" evidence="2">
    <location>
        <begin position="138"/>
        <end position="235"/>
    </location>
</feature>
<evidence type="ECO:0000313" key="4">
    <source>
        <dbReference type="Proteomes" id="UP000671879"/>
    </source>
</evidence>
<feature type="transmembrane region" description="Helical" evidence="1">
    <location>
        <begin position="317"/>
        <end position="339"/>
    </location>
</feature>
<keyword evidence="1" id="KW-1133">Transmembrane helix</keyword>
<keyword evidence="1" id="KW-0812">Transmembrane</keyword>
<proteinExistence type="predicted"/>
<accession>A0A9Q7AHF1</accession>
<dbReference type="AlphaFoldDB" id="A0A9Q7AHF1"/>
<name>A0A9Q7AHF1_9BACT</name>
<feature type="transmembrane region" description="Helical" evidence="1">
    <location>
        <begin position="56"/>
        <end position="76"/>
    </location>
</feature>
<evidence type="ECO:0000313" key="3">
    <source>
        <dbReference type="EMBL" id="QTX31970.1"/>
    </source>
</evidence>
<dbReference type="KEGG" id="aram:KAR29_11710"/>
<keyword evidence="1" id="KW-0472">Membrane</keyword>
<dbReference type="Proteomes" id="UP000671879">
    <property type="component" value="Chromosome"/>
</dbReference>
<gene>
    <name evidence="3" type="ORF">KAR29_11710</name>
</gene>
<dbReference type="InterPro" id="IPR011642">
    <property type="entry name" value="Gate_dom"/>
</dbReference>
<sequence>MDKKSSTFSRADVNRFLIPSLLGAVAFLLPIPVKGTLNTPLGLAIDWGKAVLKGQLPFMAMVLVCIGAAVTVWASLARPKAITERPFLRDLFIVTPFWNLSRLAGALLYIVIYYKMGPEVIWNMDNGGTPAMILAPALLIVFIVLAGAVPLLTDFGLMEYVGTMARPVMKPLFTLPGRAAVDCLASWVGSSSVGVVITTKVHDEGYYSDREAAIISTTFSVISVAYIYVMADFVGLPHKYFQILLSVYAVTFLLALVMPRLWPLKTIPDTYSGRAGRQAQEDLPEGYSLSEWALKTAVEKARREGLSTVLATCVKTFVSLVVSTMPLVVSWGTVVLLVANNTPLFQWISAPFAWMLALVHIPEAAQVAPAFVLSYADQFLAAVVGSAREAEAAKFMCAGISATGLIYMTEVGVLILNSSIPLGIGKLTFIYFVRAILSVFLLAPFALWLC</sequence>
<feature type="transmembrane region" description="Helical" evidence="1">
    <location>
        <begin position="243"/>
        <end position="262"/>
    </location>
</feature>
<dbReference type="RefSeq" id="WP_274373171.1">
    <property type="nucleotide sequence ID" value="NZ_CP072943.1"/>
</dbReference>
<feature type="transmembrane region" description="Helical" evidence="1">
    <location>
        <begin position="134"/>
        <end position="158"/>
    </location>
</feature>
<evidence type="ECO:0000256" key="1">
    <source>
        <dbReference type="SAM" id="Phobius"/>
    </source>
</evidence>